<organism evidence="2 3">
    <name type="scientific">Hebeloma cylindrosporum</name>
    <dbReference type="NCBI Taxonomy" id="76867"/>
    <lineage>
        <taxon>Eukaryota</taxon>
        <taxon>Fungi</taxon>
        <taxon>Dikarya</taxon>
        <taxon>Basidiomycota</taxon>
        <taxon>Agaricomycotina</taxon>
        <taxon>Agaricomycetes</taxon>
        <taxon>Agaricomycetidae</taxon>
        <taxon>Agaricales</taxon>
        <taxon>Agaricineae</taxon>
        <taxon>Hymenogastraceae</taxon>
        <taxon>Hebeloma</taxon>
    </lineage>
</organism>
<feature type="signal peptide" evidence="1">
    <location>
        <begin position="1"/>
        <end position="22"/>
    </location>
</feature>
<dbReference type="Proteomes" id="UP000053424">
    <property type="component" value="Unassembled WGS sequence"/>
</dbReference>
<evidence type="ECO:0008006" key="4">
    <source>
        <dbReference type="Google" id="ProtNLM"/>
    </source>
</evidence>
<keyword evidence="3" id="KW-1185">Reference proteome</keyword>
<reference evidence="2 3" key="1">
    <citation type="submission" date="2014-04" db="EMBL/GenBank/DDBJ databases">
        <authorList>
            <consortium name="DOE Joint Genome Institute"/>
            <person name="Kuo A."/>
            <person name="Gay G."/>
            <person name="Dore J."/>
            <person name="Kohler A."/>
            <person name="Nagy L.G."/>
            <person name="Floudas D."/>
            <person name="Copeland A."/>
            <person name="Barry K.W."/>
            <person name="Cichocki N."/>
            <person name="Veneault-Fourrey C."/>
            <person name="LaButti K."/>
            <person name="Lindquist E.A."/>
            <person name="Lipzen A."/>
            <person name="Lundell T."/>
            <person name="Morin E."/>
            <person name="Murat C."/>
            <person name="Sun H."/>
            <person name="Tunlid A."/>
            <person name="Henrissat B."/>
            <person name="Grigoriev I.V."/>
            <person name="Hibbett D.S."/>
            <person name="Martin F."/>
            <person name="Nordberg H.P."/>
            <person name="Cantor M.N."/>
            <person name="Hua S.X."/>
        </authorList>
    </citation>
    <scope>NUCLEOTIDE SEQUENCE [LARGE SCALE GENOMIC DNA]</scope>
    <source>
        <strain evidence="3">h7</strain>
    </source>
</reference>
<name>A0A0C2YT46_HEBCY</name>
<keyword evidence="1" id="KW-0732">Signal</keyword>
<reference evidence="3" key="2">
    <citation type="submission" date="2015-01" db="EMBL/GenBank/DDBJ databases">
        <title>Evolutionary Origins and Diversification of the Mycorrhizal Mutualists.</title>
        <authorList>
            <consortium name="DOE Joint Genome Institute"/>
            <consortium name="Mycorrhizal Genomics Consortium"/>
            <person name="Kohler A."/>
            <person name="Kuo A."/>
            <person name="Nagy L.G."/>
            <person name="Floudas D."/>
            <person name="Copeland A."/>
            <person name="Barry K.W."/>
            <person name="Cichocki N."/>
            <person name="Veneault-Fourrey C."/>
            <person name="LaButti K."/>
            <person name="Lindquist E.A."/>
            <person name="Lipzen A."/>
            <person name="Lundell T."/>
            <person name="Morin E."/>
            <person name="Murat C."/>
            <person name="Riley R."/>
            <person name="Ohm R."/>
            <person name="Sun H."/>
            <person name="Tunlid A."/>
            <person name="Henrissat B."/>
            <person name="Grigoriev I.V."/>
            <person name="Hibbett D.S."/>
            <person name="Martin F."/>
        </authorList>
    </citation>
    <scope>NUCLEOTIDE SEQUENCE [LARGE SCALE GENOMIC DNA]</scope>
    <source>
        <strain evidence="3">h7</strain>
    </source>
</reference>
<dbReference type="AlphaFoldDB" id="A0A0C2YT46"/>
<dbReference type="HOGENOM" id="CLU_1886017_0_0_1"/>
<evidence type="ECO:0000313" key="2">
    <source>
        <dbReference type="EMBL" id="KIM44152.1"/>
    </source>
</evidence>
<gene>
    <name evidence="2" type="ORF">M413DRAFT_375837</name>
</gene>
<sequence length="135" mass="15533">MRMIGTLLITICLINRMAMCRGGDLNKDDKFIKWRTPMGWKFYLSRQEEACNWSLSVTITLPGTQMCPYVEMGMFCKPDAAGCQHSHHRPPIGCSRPPLCARRTGRFMVFLVILADMWTLQYILHAESDKIINPH</sequence>
<protein>
    <recommendedName>
        <fullName evidence="4">Secreted protein</fullName>
    </recommendedName>
</protein>
<feature type="chain" id="PRO_5002159809" description="Secreted protein" evidence="1">
    <location>
        <begin position="23"/>
        <end position="135"/>
    </location>
</feature>
<proteinExistence type="predicted"/>
<accession>A0A0C2YT46</accession>
<evidence type="ECO:0000256" key="1">
    <source>
        <dbReference type="SAM" id="SignalP"/>
    </source>
</evidence>
<dbReference type="EMBL" id="KN831774">
    <property type="protein sequence ID" value="KIM44152.1"/>
    <property type="molecule type" value="Genomic_DNA"/>
</dbReference>
<evidence type="ECO:0000313" key="3">
    <source>
        <dbReference type="Proteomes" id="UP000053424"/>
    </source>
</evidence>